<evidence type="ECO:0000313" key="1">
    <source>
        <dbReference type="EMBL" id="GFU23354.1"/>
    </source>
</evidence>
<reference evidence="1" key="1">
    <citation type="submission" date="2020-08" db="EMBL/GenBank/DDBJ databases">
        <title>Multicomponent nature underlies the extraordinary mechanical properties of spider dragline silk.</title>
        <authorList>
            <person name="Kono N."/>
            <person name="Nakamura H."/>
            <person name="Mori M."/>
            <person name="Yoshida Y."/>
            <person name="Ohtoshi R."/>
            <person name="Malay A.D."/>
            <person name="Moran D.A.P."/>
            <person name="Tomita M."/>
            <person name="Numata K."/>
            <person name="Arakawa K."/>
        </authorList>
    </citation>
    <scope>NUCLEOTIDE SEQUENCE</scope>
</reference>
<dbReference type="Proteomes" id="UP000887013">
    <property type="component" value="Unassembled WGS sequence"/>
</dbReference>
<comment type="caution">
    <text evidence="1">The sequence shown here is derived from an EMBL/GenBank/DDBJ whole genome shotgun (WGS) entry which is preliminary data.</text>
</comment>
<proteinExistence type="predicted"/>
<sequence length="83" mass="9932">MPFRTPVPTDSSHRKYYHFLNMRSDMRRTRRMTIPPCLFTYLIEDYCADAISKEEKSFLLHNFQMELSEDVELAVQIAQTLEK</sequence>
<name>A0A8X6UIA2_NEPPI</name>
<dbReference type="EMBL" id="BMAW01081201">
    <property type="protein sequence ID" value="GFU23354.1"/>
    <property type="molecule type" value="Genomic_DNA"/>
</dbReference>
<accession>A0A8X6UIA2</accession>
<protein>
    <submittedName>
        <fullName evidence="1">Uncharacterized protein</fullName>
    </submittedName>
</protein>
<evidence type="ECO:0000313" key="2">
    <source>
        <dbReference type="Proteomes" id="UP000887013"/>
    </source>
</evidence>
<keyword evidence="2" id="KW-1185">Reference proteome</keyword>
<organism evidence="1 2">
    <name type="scientific">Nephila pilipes</name>
    <name type="common">Giant wood spider</name>
    <name type="synonym">Nephila maculata</name>
    <dbReference type="NCBI Taxonomy" id="299642"/>
    <lineage>
        <taxon>Eukaryota</taxon>
        <taxon>Metazoa</taxon>
        <taxon>Ecdysozoa</taxon>
        <taxon>Arthropoda</taxon>
        <taxon>Chelicerata</taxon>
        <taxon>Arachnida</taxon>
        <taxon>Araneae</taxon>
        <taxon>Araneomorphae</taxon>
        <taxon>Entelegynae</taxon>
        <taxon>Araneoidea</taxon>
        <taxon>Nephilidae</taxon>
        <taxon>Nephila</taxon>
    </lineage>
</organism>
<gene>
    <name evidence="1" type="ORF">NPIL_131671</name>
</gene>
<dbReference type="AlphaFoldDB" id="A0A8X6UIA2"/>